<dbReference type="SUPFAM" id="SSF53335">
    <property type="entry name" value="S-adenosyl-L-methionine-dependent methyltransferases"/>
    <property type="match status" value="1"/>
</dbReference>
<dbReference type="Gene3D" id="3.40.50.150">
    <property type="entry name" value="Vaccinia Virus protein VP39"/>
    <property type="match status" value="1"/>
</dbReference>
<sequence length="257" mass="29642">MGVDIELFERLADLSVRFQPEGRTLMLGRHTFRVEDHIKHKFDRILRKKGLDLSHEELLQEDGYCETLMRKLGFGEMEAMDFSDYEGATLLHDLNRPVAAELEGQFSLIFDGGTLEHVFNIPMALETVFRMLKPGGRFVSANGFNGWPAHGIYQFNPELVWTFWGRNCGCIVHDCRGIHKRPRGGNYHIEFKDPAEAGKRMRLKGKIPEGRMYLYYEIEKTSDSAMKDLVLQSDYETKWHSHENAGATRLDDEMAPQ</sequence>
<protein>
    <submittedName>
        <fullName evidence="1">Class I SAM-dependent methyltransferase</fullName>
    </submittedName>
</protein>
<organism evidence="1 2">
    <name type="scientific">Leisingera aquaemixtae</name>
    <dbReference type="NCBI Taxonomy" id="1396826"/>
    <lineage>
        <taxon>Bacteria</taxon>
        <taxon>Pseudomonadati</taxon>
        <taxon>Pseudomonadota</taxon>
        <taxon>Alphaproteobacteria</taxon>
        <taxon>Rhodobacterales</taxon>
        <taxon>Roseobacteraceae</taxon>
        <taxon>Leisingera</taxon>
    </lineage>
</organism>
<gene>
    <name evidence="1" type="ORF">K3718_11340</name>
</gene>
<keyword evidence="1" id="KW-0489">Methyltransferase</keyword>
<dbReference type="RefSeq" id="WP_259963614.1">
    <property type="nucleotide sequence ID" value="NZ_CP081051.1"/>
</dbReference>
<dbReference type="InterPro" id="IPR029063">
    <property type="entry name" value="SAM-dependent_MTases_sf"/>
</dbReference>
<dbReference type="Proteomes" id="UP001058514">
    <property type="component" value="Chromosome"/>
</dbReference>
<dbReference type="GO" id="GO:0032259">
    <property type="term" value="P:methylation"/>
    <property type="evidence" value="ECO:0007669"/>
    <property type="project" value="UniProtKB-KW"/>
</dbReference>
<dbReference type="EMBL" id="CP081051">
    <property type="protein sequence ID" value="UWQ40163.1"/>
    <property type="molecule type" value="Genomic_DNA"/>
</dbReference>
<keyword evidence="2" id="KW-1185">Reference proteome</keyword>
<evidence type="ECO:0000313" key="2">
    <source>
        <dbReference type="Proteomes" id="UP001058514"/>
    </source>
</evidence>
<keyword evidence="1" id="KW-0808">Transferase</keyword>
<evidence type="ECO:0000313" key="1">
    <source>
        <dbReference type="EMBL" id="UWQ40163.1"/>
    </source>
</evidence>
<proteinExistence type="predicted"/>
<reference evidence="1" key="1">
    <citation type="submission" date="2021-08" db="EMBL/GenBank/DDBJ databases">
        <authorList>
            <person name="Nwanade C."/>
            <person name="Wang M."/>
            <person name="Masoudi A."/>
            <person name="Yu Z."/>
            <person name="Liu J."/>
        </authorList>
    </citation>
    <scope>NUCLEOTIDE SEQUENCE</scope>
    <source>
        <strain evidence="1">S166</strain>
    </source>
</reference>
<dbReference type="GO" id="GO:0008168">
    <property type="term" value="F:methyltransferase activity"/>
    <property type="evidence" value="ECO:0007669"/>
    <property type="project" value="UniProtKB-KW"/>
</dbReference>
<accession>A0ABY5WFC3</accession>
<name>A0ABY5WFC3_9RHOB</name>